<dbReference type="PANTHER" id="PTHR34701">
    <property type="entry name" value="TRANSCRIPTIONAL REGULATOR MRAZ"/>
    <property type="match status" value="1"/>
</dbReference>
<proteinExistence type="inferred from homology"/>
<keyword evidence="5 7" id="KW-0238">DNA-binding</keyword>
<dbReference type="InterPro" id="IPR007159">
    <property type="entry name" value="SpoVT-AbrB_dom"/>
</dbReference>
<dbReference type="Gene3D" id="3.40.1550.20">
    <property type="entry name" value="Transcriptional regulator MraZ domain"/>
    <property type="match status" value="1"/>
</dbReference>
<dbReference type="InterPro" id="IPR038619">
    <property type="entry name" value="MraZ_sf"/>
</dbReference>
<feature type="domain" description="SpoVT-AbrB" evidence="8">
    <location>
        <begin position="5"/>
        <end position="50"/>
    </location>
</feature>
<keyword evidence="2 7" id="KW-0963">Cytoplasm</keyword>
<dbReference type="Proteomes" id="UP001478817">
    <property type="component" value="Unassembled WGS sequence"/>
</dbReference>
<keyword evidence="4 7" id="KW-0805">Transcription regulation</keyword>
<evidence type="ECO:0000259" key="8">
    <source>
        <dbReference type="PROSITE" id="PS51740"/>
    </source>
</evidence>
<sequence length="151" mass="16959">MLTGAYPMSVDAKGRVTLPAVFRKQLVDETNKTILLVPFDGCVNGFTREGFKAWVDGLFEYGDHHFDPRNRKDVMLKRGLMGSAVEIDVDSAGRVALGKLDVKPGTREKLGLVADVTVVGADDHFEVWNTEEWNRQQADFEMDLESLLYHD</sequence>
<dbReference type="InterPro" id="IPR035642">
    <property type="entry name" value="MraZ_N"/>
</dbReference>
<keyword evidence="6 7" id="KW-0804">Transcription</keyword>
<evidence type="ECO:0000313" key="10">
    <source>
        <dbReference type="Proteomes" id="UP001478817"/>
    </source>
</evidence>
<dbReference type="PANTHER" id="PTHR34701:SF1">
    <property type="entry name" value="TRANSCRIPTIONAL REGULATOR MRAZ"/>
    <property type="match status" value="1"/>
</dbReference>
<dbReference type="Pfam" id="PF02381">
    <property type="entry name" value="MraZ"/>
    <property type="match status" value="2"/>
</dbReference>
<keyword evidence="3" id="KW-0677">Repeat</keyword>
<comment type="subunit">
    <text evidence="7">Forms oligomers.</text>
</comment>
<gene>
    <name evidence="7" type="primary">mraZ</name>
    <name evidence="9" type="ORF">AAAT05_05360</name>
</gene>
<evidence type="ECO:0000256" key="4">
    <source>
        <dbReference type="ARBA" id="ARBA00023015"/>
    </source>
</evidence>
<dbReference type="GeneID" id="98643833"/>
<comment type="caution">
    <text evidence="9">The sequence shown here is derived from an EMBL/GenBank/DDBJ whole genome shotgun (WGS) entry which is preliminary data.</text>
</comment>
<keyword evidence="10" id="KW-1185">Reference proteome</keyword>
<name>A0ABV1IIC5_9ACTN</name>
<evidence type="ECO:0000256" key="1">
    <source>
        <dbReference type="ARBA" id="ARBA00013860"/>
    </source>
</evidence>
<evidence type="ECO:0000256" key="2">
    <source>
        <dbReference type="ARBA" id="ARBA00022490"/>
    </source>
</evidence>
<dbReference type="InterPro" id="IPR003444">
    <property type="entry name" value="MraZ"/>
</dbReference>
<evidence type="ECO:0000256" key="6">
    <source>
        <dbReference type="ARBA" id="ARBA00023163"/>
    </source>
</evidence>
<dbReference type="CDD" id="cd16320">
    <property type="entry name" value="MraZ_N"/>
    <property type="match status" value="1"/>
</dbReference>
<reference evidence="9 10" key="1">
    <citation type="submission" date="2024-04" db="EMBL/GenBank/DDBJ databases">
        <title>Human intestinal bacterial collection.</title>
        <authorList>
            <person name="Pauvert C."/>
            <person name="Hitch T.C.A."/>
            <person name="Clavel T."/>
        </authorList>
    </citation>
    <scope>NUCLEOTIDE SEQUENCE [LARGE SCALE GENOMIC DNA]</scope>
    <source>
        <strain evidence="9 10">CLA-AA-H197</strain>
    </source>
</reference>
<dbReference type="InterPro" id="IPR035644">
    <property type="entry name" value="MraZ_C"/>
</dbReference>
<protein>
    <recommendedName>
        <fullName evidence="1 7">Transcriptional regulator MraZ</fullName>
    </recommendedName>
</protein>
<dbReference type="InterPro" id="IPR037914">
    <property type="entry name" value="SpoVT-AbrB_sf"/>
</dbReference>
<evidence type="ECO:0000256" key="5">
    <source>
        <dbReference type="ARBA" id="ARBA00023125"/>
    </source>
</evidence>
<evidence type="ECO:0000256" key="3">
    <source>
        <dbReference type="ARBA" id="ARBA00022737"/>
    </source>
</evidence>
<organism evidence="9 10">
    <name type="scientific">Paratractidigestivibacter faecalis</name>
    <dbReference type="NCBI Taxonomy" id="2292441"/>
    <lineage>
        <taxon>Bacteria</taxon>
        <taxon>Bacillati</taxon>
        <taxon>Actinomycetota</taxon>
        <taxon>Coriobacteriia</taxon>
        <taxon>Coriobacteriales</taxon>
        <taxon>Atopobiaceae</taxon>
        <taxon>Paratractidigestivibacter</taxon>
    </lineage>
</organism>
<dbReference type="PROSITE" id="PS51740">
    <property type="entry name" value="SPOVT_ABRB"/>
    <property type="match status" value="1"/>
</dbReference>
<dbReference type="RefSeq" id="WP_117205184.1">
    <property type="nucleotide sequence ID" value="NZ_JAZOPI010000068.1"/>
</dbReference>
<dbReference type="InterPro" id="IPR020603">
    <property type="entry name" value="MraZ_dom"/>
</dbReference>
<accession>A0ABV1IIC5</accession>
<dbReference type="EMBL" id="JBBNGS010000008">
    <property type="protein sequence ID" value="MEQ2637771.1"/>
    <property type="molecule type" value="Genomic_DNA"/>
</dbReference>
<dbReference type="HAMAP" id="MF_01008">
    <property type="entry name" value="MraZ"/>
    <property type="match status" value="1"/>
</dbReference>
<evidence type="ECO:0000313" key="9">
    <source>
        <dbReference type="EMBL" id="MEQ2637771.1"/>
    </source>
</evidence>
<dbReference type="CDD" id="cd16321">
    <property type="entry name" value="MraZ_C"/>
    <property type="match status" value="1"/>
</dbReference>
<evidence type="ECO:0000256" key="7">
    <source>
        <dbReference type="HAMAP-Rule" id="MF_01008"/>
    </source>
</evidence>
<comment type="similarity">
    <text evidence="7">Belongs to the MraZ family.</text>
</comment>
<comment type="subcellular location">
    <subcellularLocation>
        <location evidence="7">Cytoplasm</location>
        <location evidence="7">Nucleoid</location>
    </subcellularLocation>
</comment>
<dbReference type="SUPFAM" id="SSF89447">
    <property type="entry name" value="AbrB/MazE/MraZ-like"/>
    <property type="match status" value="1"/>
</dbReference>